<reference evidence="2 3" key="1">
    <citation type="submission" date="2023-07" db="EMBL/GenBank/DDBJ databases">
        <title>Genomic Encyclopedia of Type Strains, Phase IV (KMG-IV): sequencing the most valuable type-strain genomes for metagenomic binning, comparative biology and taxonomic classification.</title>
        <authorList>
            <person name="Goeker M."/>
        </authorList>
    </citation>
    <scope>NUCLEOTIDE SEQUENCE [LARGE SCALE GENOMIC DNA]</scope>
    <source>
        <strain evidence="2 3">DSM 45903</strain>
    </source>
</reference>
<gene>
    <name evidence="2" type="ORF">JOE21_003613</name>
</gene>
<comment type="caution">
    <text evidence="2">The sequence shown here is derived from an EMBL/GenBank/DDBJ whole genome shotgun (WGS) entry which is preliminary data.</text>
</comment>
<keyword evidence="3" id="KW-1185">Reference proteome</keyword>
<dbReference type="RefSeq" id="WP_309868695.1">
    <property type="nucleotide sequence ID" value="NZ_JAVDQG010000010.1"/>
</dbReference>
<evidence type="ECO:0000313" key="3">
    <source>
        <dbReference type="Proteomes" id="UP001185012"/>
    </source>
</evidence>
<evidence type="ECO:0008006" key="4">
    <source>
        <dbReference type="Google" id="ProtNLM"/>
    </source>
</evidence>
<proteinExistence type="predicted"/>
<feature type="region of interest" description="Disordered" evidence="1">
    <location>
        <begin position="1"/>
        <end position="50"/>
    </location>
</feature>
<feature type="compositionally biased region" description="Basic and acidic residues" evidence="1">
    <location>
        <begin position="1"/>
        <end position="15"/>
    </location>
</feature>
<dbReference type="Proteomes" id="UP001185012">
    <property type="component" value="Unassembled WGS sequence"/>
</dbReference>
<evidence type="ECO:0000313" key="2">
    <source>
        <dbReference type="EMBL" id="MDR6227590.1"/>
    </source>
</evidence>
<dbReference type="EMBL" id="JAVDQG010000010">
    <property type="protein sequence ID" value="MDR6227590.1"/>
    <property type="molecule type" value="Genomic_DNA"/>
</dbReference>
<feature type="compositionally biased region" description="Basic and acidic residues" evidence="1">
    <location>
        <begin position="22"/>
        <end position="50"/>
    </location>
</feature>
<accession>A0ABU1IV09</accession>
<evidence type="ECO:0000256" key="1">
    <source>
        <dbReference type="SAM" id="MobiDB-lite"/>
    </source>
</evidence>
<name>A0ABU1IV09_9BACL</name>
<organism evidence="2 3">
    <name type="scientific">Desmospora profundinema</name>
    <dbReference type="NCBI Taxonomy" id="1571184"/>
    <lineage>
        <taxon>Bacteria</taxon>
        <taxon>Bacillati</taxon>
        <taxon>Bacillota</taxon>
        <taxon>Bacilli</taxon>
        <taxon>Bacillales</taxon>
        <taxon>Thermoactinomycetaceae</taxon>
        <taxon>Desmospora</taxon>
    </lineage>
</organism>
<protein>
    <recommendedName>
        <fullName evidence="4">YfhD family protein</fullName>
    </recommendedName>
</protein>
<sequence>MRDQQEGKKETEKQGRLVNDAESMRSVRAEDLRDTEEDRRLFDRAEREEE</sequence>